<gene>
    <name evidence="2" type="ORF">PC9H_006083</name>
</gene>
<keyword evidence="3" id="KW-1185">Reference proteome</keyword>
<proteinExistence type="predicted"/>
<dbReference type="VEuPathDB" id="FungiDB:PC9H_006083"/>
<reference evidence="2" key="1">
    <citation type="submission" date="2019-07" db="EMBL/GenBank/DDBJ databases">
        <authorList>
            <person name="Palmer J.M."/>
        </authorList>
    </citation>
    <scope>NUCLEOTIDE SEQUENCE</scope>
    <source>
        <strain evidence="2">PC9</strain>
    </source>
</reference>
<dbReference type="Proteomes" id="UP000623687">
    <property type="component" value="Unassembled WGS sequence"/>
</dbReference>
<name>A0A8H6ZWA4_PLEOS</name>
<dbReference type="RefSeq" id="XP_036631656.1">
    <property type="nucleotide sequence ID" value="XM_036775637.1"/>
</dbReference>
<evidence type="ECO:0000313" key="2">
    <source>
        <dbReference type="EMBL" id="KAF7430378.1"/>
    </source>
</evidence>
<evidence type="ECO:0000313" key="3">
    <source>
        <dbReference type="Proteomes" id="UP000623687"/>
    </source>
</evidence>
<dbReference type="EMBL" id="JACETU010000004">
    <property type="protein sequence ID" value="KAF7430378.1"/>
    <property type="molecule type" value="Genomic_DNA"/>
</dbReference>
<accession>A0A8H6ZWA4</accession>
<sequence>MSEGKPSDVAFMYKEHIIPSISPRPLFLPTTIDHLKDPPRRDAPHANATQTPKVLVKMVIQTRSAARRAQDIGSAIPQREGTLVTIEPSATGLGVHKRWHYPDAAAPRIRDESFSSSSSSSLSSLSSSRDWGSTLSSLSSMESIAPLELDQLRDVQQENRAPKHPSHPTPPETPRPIPGAHKRTPLRRSPLIRWTTDHDGTTRRLLVPNVPYSQDDARVARMMKEKEDAATKKMDEVFEKQYAMMLRQRERAVLSMTRSDDDMDDESVESFESSDGSMGGSARPLVRGDTHPALDAPSFASGSDYDPFLVNAYVRNGNDTHMVDGSS</sequence>
<comment type="caution">
    <text evidence="2">The sequence shown here is derived from an EMBL/GenBank/DDBJ whole genome shotgun (WGS) entry which is preliminary data.</text>
</comment>
<feature type="compositionally biased region" description="Pro residues" evidence="1">
    <location>
        <begin position="167"/>
        <end position="177"/>
    </location>
</feature>
<feature type="region of interest" description="Disordered" evidence="1">
    <location>
        <begin position="256"/>
        <end position="305"/>
    </location>
</feature>
<dbReference type="OrthoDB" id="3035669at2759"/>
<organism evidence="2 3">
    <name type="scientific">Pleurotus ostreatus</name>
    <name type="common">Oyster mushroom</name>
    <name type="synonym">White-rot fungus</name>
    <dbReference type="NCBI Taxonomy" id="5322"/>
    <lineage>
        <taxon>Eukaryota</taxon>
        <taxon>Fungi</taxon>
        <taxon>Dikarya</taxon>
        <taxon>Basidiomycota</taxon>
        <taxon>Agaricomycotina</taxon>
        <taxon>Agaricomycetes</taxon>
        <taxon>Agaricomycetidae</taxon>
        <taxon>Agaricales</taxon>
        <taxon>Pleurotineae</taxon>
        <taxon>Pleurotaceae</taxon>
        <taxon>Pleurotus</taxon>
    </lineage>
</organism>
<feature type="region of interest" description="Disordered" evidence="1">
    <location>
        <begin position="110"/>
        <end position="134"/>
    </location>
</feature>
<dbReference type="AlphaFoldDB" id="A0A8H6ZWA4"/>
<evidence type="ECO:0000256" key="1">
    <source>
        <dbReference type="SAM" id="MobiDB-lite"/>
    </source>
</evidence>
<feature type="compositionally biased region" description="Low complexity" evidence="1">
    <location>
        <begin position="114"/>
        <end position="134"/>
    </location>
</feature>
<feature type="region of interest" description="Disordered" evidence="1">
    <location>
        <begin position="158"/>
        <end position="188"/>
    </location>
</feature>
<protein>
    <submittedName>
        <fullName evidence="2">Uncharacterized protein</fullName>
    </submittedName>
</protein>
<dbReference type="GeneID" id="59375901"/>